<geneLocation type="plasmid" evidence="1">
    <name>pXNO62</name>
</geneLocation>
<evidence type="ECO:0000313" key="1">
    <source>
        <dbReference type="EMBL" id="AVR61174.1"/>
    </source>
</evidence>
<reference evidence="1" key="1">
    <citation type="submission" date="2018-03" db="EMBL/GenBank/DDBJ databases">
        <title>Staphylococcus argenteus Develops to Small Colony Variants During Amikacin Treatment to Promote Persistent Infection.</title>
        <authorList>
            <person name="Jiang B."/>
            <person name="Hu X."/>
        </authorList>
    </citation>
    <scope>NUCLEOTIDE SEQUENCE</scope>
    <source>
        <strain evidence="1">XNO62</strain>
        <plasmid evidence="1">pXNO62</plasmid>
    </source>
</reference>
<protein>
    <submittedName>
        <fullName evidence="1">Conserved domain-containing protein</fullName>
    </submittedName>
</protein>
<keyword evidence="1" id="KW-0614">Plasmid</keyword>
<dbReference type="EMBL" id="MH068822">
    <property type="protein sequence ID" value="AVR61174.1"/>
    <property type="molecule type" value="Genomic_DNA"/>
</dbReference>
<organism evidence="1">
    <name type="scientific">Staphylococcus argenteus</name>
    <dbReference type="NCBI Taxonomy" id="985002"/>
    <lineage>
        <taxon>Bacteria</taxon>
        <taxon>Bacillati</taxon>
        <taxon>Bacillota</taxon>
        <taxon>Bacilli</taxon>
        <taxon>Bacillales</taxon>
        <taxon>Staphylococcaceae</taxon>
        <taxon>Staphylococcus</taxon>
    </lineage>
</organism>
<accession>A0A2R4A9A6</accession>
<dbReference type="AlphaFoldDB" id="A0A2R4A9A6"/>
<proteinExistence type="predicted"/>
<gene>
    <name evidence="1" type="ORF">CJ017_p0090</name>
</gene>
<name>A0A2R4A9A6_9STAP</name>
<sequence>MIKVSNLNQYWSSFYMQYNTTRSITENQDNKTLKDMTKSGKQRPWREKKIDNVRFCCKVKK</sequence>